<reference evidence="2 3" key="1">
    <citation type="journal article" date="2012" name="PLoS Pathog.">
        <title>Diverse lifestyles and strategies of plant pathogenesis encoded in the genomes of eighteen Dothideomycetes fungi.</title>
        <authorList>
            <person name="Ohm R.A."/>
            <person name="Feau N."/>
            <person name="Henrissat B."/>
            <person name="Schoch C.L."/>
            <person name="Horwitz B.A."/>
            <person name="Barry K.W."/>
            <person name="Condon B.J."/>
            <person name="Copeland A.C."/>
            <person name="Dhillon B."/>
            <person name="Glaser F."/>
            <person name="Hesse C.N."/>
            <person name="Kosti I."/>
            <person name="LaButti K."/>
            <person name="Lindquist E.A."/>
            <person name="Lucas S."/>
            <person name="Salamov A.A."/>
            <person name="Bradshaw R.E."/>
            <person name="Ciuffetti L."/>
            <person name="Hamelin R.C."/>
            <person name="Kema G.H.J."/>
            <person name="Lawrence C."/>
            <person name="Scott J.A."/>
            <person name="Spatafora J.W."/>
            <person name="Turgeon B.G."/>
            <person name="de Wit P.J.G.M."/>
            <person name="Zhong S."/>
            <person name="Goodwin S.B."/>
            <person name="Grigoriev I.V."/>
        </authorList>
    </citation>
    <scope>NUCLEOTIDE SEQUENCE [LARGE SCALE GENOMIC DNA]</scope>
    <source>
        <strain evidence="3">C5 / ATCC 48332 / race O</strain>
    </source>
</reference>
<sequence>MRFAFFTVLLATAFVNANPVPENLEDIATSAEDALAKAAARTPELVSRKDWFSDSFATPCFRAVAPEIPPTLITADLTRALDGMDAFPTPPQPARCTHGARECCQSHLLPVRAVAIMDIRFGSFF</sequence>
<dbReference type="HOGENOM" id="CLU_1992409_0_0_1"/>
<evidence type="ECO:0000313" key="2">
    <source>
        <dbReference type="EMBL" id="EMD87657.1"/>
    </source>
</evidence>
<name>M2UI82_COCH5</name>
<proteinExistence type="predicted"/>
<dbReference type="Proteomes" id="UP000016936">
    <property type="component" value="Unassembled WGS sequence"/>
</dbReference>
<accession>M2UI82</accession>
<gene>
    <name evidence="2" type="ORF">COCHEDRAFT_1034040</name>
</gene>
<keyword evidence="3" id="KW-1185">Reference proteome</keyword>
<feature type="chain" id="PRO_5004026803" description="Hydrophobin" evidence="1">
    <location>
        <begin position="18"/>
        <end position="125"/>
    </location>
</feature>
<dbReference type="OrthoDB" id="3689133at2759"/>
<protein>
    <recommendedName>
        <fullName evidence="4">Hydrophobin</fullName>
    </recommendedName>
</protein>
<organism evidence="2 3">
    <name type="scientific">Cochliobolus heterostrophus (strain C5 / ATCC 48332 / race O)</name>
    <name type="common">Southern corn leaf blight fungus</name>
    <name type="synonym">Bipolaris maydis</name>
    <dbReference type="NCBI Taxonomy" id="701091"/>
    <lineage>
        <taxon>Eukaryota</taxon>
        <taxon>Fungi</taxon>
        <taxon>Dikarya</taxon>
        <taxon>Ascomycota</taxon>
        <taxon>Pezizomycotina</taxon>
        <taxon>Dothideomycetes</taxon>
        <taxon>Pleosporomycetidae</taxon>
        <taxon>Pleosporales</taxon>
        <taxon>Pleosporineae</taxon>
        <taxon>Pleosporaceae</taxon>
        <taxon>Bipolaris</taxon>
    </lineage>
</organism>
<evidence type="ECO:0008006" key="4">
    <source>
        <dbReference type="Google" id="ProtNLM"/>
    </source>
</evidence>
<evidence type="ECO:0000256" key="1">
    <source>
        <dbReference type="SAM" id="SignalP"/>
    </source>
</evidence>
<dbReference type="AlphaFoldDB" id="M2UI82"/>
<evidence type="ECO:0000313" key="3">
    <source>
        <dbReference type="Proteomes" id="UP000016936"/>
    </source>
</evidence>
<dbReference type="EMBL" id="KB445582">
    <property type="protein sequence ID" value="EMD87657.1"/>
    <property type="molecule type" value="Genomic_DNA"/>
</dbReference>
<reference evidence="3" key="2">
    <citation type="journal article" date="2013" name="PLoS Genet.">
        <title>Comparative genome structure, secondary metabolite, and effector coding capacity across Cochliobolus pathogens.</title>
        <authorList>
            <person name="Condon B.J."/>
            <person name="Leng Y."/>
            <person name="Wu D."/>
            <person name="Bushley K.E."/>
            <person name="Ohm R.A."/>
            <person name="Otillar R."/>
            <person name="Martin J."/>
            <person name="Schackwitz W."/>
            <person name="Grimwood J."/>
            <person name="MohdZainudin N."/>
            <person name="Xue C."/>
            <person name="Wang R."/>
            <person name="Manning V.A."/>
            <person name="Dhillon B."/>
            <person name="Tu Z.J."/>
            <person name="Steffenson B.J."/>
            <person name="Salamov A."/>
            <person name="Sun H."/>
            <person name="Lowry S."/>
            <person name="LaButti K."/>
            <person name="Han J."/>
            <person name="Copeland A."/>
            <person name="Lindquist E."/>
            <person name="Barry K."/>
            <person name="Schmutz J."/>
            <person name="Baker S.E."/>
            <person name="Ciuffetti L.M."/>
            <person name="Grigoriev I.V."/>
            <person name="Zhong S."/>
            <person name="Turgeon B.G."/>
        </authorList>
    </citation>
    <scope>NUCLEOTIDE SEQUENCE [LARGE SCALE GENOMIC DNA]</scope>
    <source>
        <strain evidence="3">C5 / ATCC 48332 / race O</strain>
    </source>
</reference>
<keyword evidence="1" id="KW-0732">Signal</keyword>
<feature type="signal peptide" evidence="1">
    <location>
        <begin position="1"/>
        <end position="17"/>
    </location>
</feature>